<dbReference type="GO" id="GO:0016263">
    <property type="term" value="F:glycoprotein-N-acetylgalactosamine 3-beta-galactosyltransferase activity"/>
    <property type="evidence" value="ECO:0007669"/>
    <property type="project" value="UniProtKB-EC"/>
</dbReference>
<evidence type="ECO:0000313" key="18">
    <source>
        <dbReference type="EMBL" id="CAF3554228.1"/>
    </source>
</evidence>
<dbReference type="EMBL" id="CAJNOH010000008">
    <property type="protein sequence ID" value="CAF0741872.1"/>
    <property type="molecule type" value="Genomic_DNA"/>
</dbReference>
<evidence type="ECO:0000256" key="3">
    <source>
        <dbReference type="ARBA" id="ARBA00006462"/>
    </source>
</evidence>
<evidence type="ECO:0000256" key="4">
    <source>
        <dbReference type="ARBA" id="ARBA00012557"/>
    </source>
</evidence>
<dbReference type="EC" id="2.4.1.122" evidence="4"/>
<evidence type="ECO:0000256" key="6">
    <source>
        <dbReference type="ARBA" id="ARBA00022679"/>
    </source>
</evidence>
<evidence type="ECO:0000256" key="8">
    <source>
        <dbReference type="ARBA" id="ARBA00022741"/>
    </source>
</evidence>
<keyword evidence="11 12" id="KW-0472">Membrane</keyword>
<dbReference type="EMBL" id="CAJNOL010000679">
    <property type="protein sequence ID" value="CAF1163564.1"/>
    <property type="molecule type" value="Genomic_DNA"/>
</dbReference>
<dbReference type="EMBL" id="CAJNOT010000513">
    <property type="protein sequence ID" value="CAF1006812.1"/>
    <property type="molecule type" value="Genomic_DNA"/>
</dbReference>
<keyword evidence="6" id="KW-0808">Transferase</keyword>
<dbReference type="EMBL" id="CAJNOL010000673">
    <property type="protein sequence ID" value="CAF1161325.1"/>
    <property type="molecule type" value="Genomic_DNA"/>
</dbReference>
<comment type="caution">
    <text evidence="17">The sequence shown here is derived from an EMBL/GenBank/DDBJ whole genome shotgun (WGS) entry which is preliminary data.</text>
</comment>
<name>A0A814TRQ1_9BILA</name>
<keyword evidence="9" id="KW-0735">Signal-anchor</keyword>
<evidence type="ECO:0000256" key="9">
    <source>
        <dbReference type="ARBA" id="ARBA00022968"/>
    </source>
</evidence>
<dbReference type="Pfam" id="PF02434">
    <property type="entry name" value="Fringe"/>
    <property type="match status" value="1"/>
</dbReference>
<dbReference type="GO" id="GO:0016020">
    <property type="term" value="C:membrane"/>
    <property type="evidence" value="ECO:0007669"/>
    <property type="project" value="UniProtKB-SubCell"/>
</dbReference>
<feature type="domain" description="Fringe-like glycosyltransferase" evidence="13">
    <location>
        <begin position="72"/>
        <end position="239"/>
    </location>
</feature>
<protein>
    <recommendedName>
        <fullName evidence="4">N-acetylgalactosaminide beta-1,3-galactosyltransferase</fullName>
        <ecNumber evidence="4">2.4.1.122</ecNumber>
    </recommendedName>
</protein>
<sequence length="311" mass="36710">MSLYRRRIFIYFIILLLLIIEPLIYLFYLSDSHCKNNIEISIPDNISDKASIININTRILCWIPTTLNRLDRAIIVYETWAKRCDHSVFMIAGSRPTRSFDHSKYPFPIAYIGDETIEKYNRLSEKTLLSLLYIYKQYGHDYDWFFKGDDDTYVIIENLRHFLRRRPSNTSFYYGYIAKTSDRLYPSGGAGYVLSQEALLQFGKQILTNTEKRKLCNKDEAEDINLAYCLARIGIFVINARDNQQLEIFHPMTFEQHFMGNFTKWIKKNAQFDQKKGEQCCSPLTISFHSLSPVEMKMMHFLLYRIKKAPV</sequence>
<dbReference type="PANTHER" id="PTHR23033:SF12">
    <property type="entry name" value="GLYCOPROTEIN-N-ACETYLGALACTOSAMINE 3-BETA-GALACTOSYLTRANSFERASE 1-RELATED"/>
    <property type="match status" value="1"/>
</dbReference>
<keyword evidence="10 12" id="KW-1133">Transmembrane helix</keyword>
<reference evidence="17" key="1">
    <citation type="submission" date="2021-02" db="EMBL/GenBank/DDBJ databases">
        <authorList>
            <person name="Nowell W R."/>
        </authorList>
    </citation>
    <scope>NUCLEOTIDE SEQUENCE</scope>
</reference>
<dbReference type="GO" id="GO:0000166">
    <property type="term" value="F:nucleotide binding"/>
    <property type="evidence" value="ECO:0007669"/>
    <property type="project" value="UniProtKB-KW"/>
</dbReference>
<evidence type="ECO:0000259" key="13">
    <source>
        <dbReference type="Pfam" id="PF02434"/>
    </source>
</evidence>
<evidence type="ECO:0000256" key="1">
    <source>
        <dbReference type="ARBA" id="ARBA00004606"/>
    </source>
</evidence>
<evidence type="ECO:0000256" key="5">
    <source>
        <dbReference type="ARBA" id="ARBA00022676"/>
    </source>
</evidence>
<dbReference type="Proteomes" id="UP000663836">
    <property type="component" value="Unassembled WGS sequence"/>
</dbReference>
<dbReference type="Gene3D" id="3.90.550.50">
    <property type="match status" value="1"/>
</dbReference>
<feature type="transmembrane region" description="Helical" evidence="12">
    <location>
        <begin position="9"/>
        <end position="28"/>
    </location>
</feature>
<keyword evidence="8" id="KW-0547">Nucleotide-binding</keyword>
<evidence type="ECO:0000256" key="2">
    <source>
        <dbReference type="ARBA" id="ARBA00004922"/>
    </source>
</evidence>
<evidence type="ECO:0000256" key="12">
    <source>
        <dbReference type="SAM" id="Phobius"/>
    </source>
</evidence>
<evidence type="ECO:0000256" key="10">
    <source>
        <dbReference type="ARBA" id="ARBA00022989"/>
    </source>
</evidence>
<dbReference type="Proteomes" id="UP000663854">
    <property type="component" value="Unassembled WGS sequence"/>
</dbReference>
<dbReference type="AlphaFoldDB" id="A0A814TRQ1"/>
<proteinExistence type="inferred from homology"/>
<organism evidence="17 19">
    <name type="scientific">Rotaria sordida</name>
    <dbReference type="NCBI Taxonomy" id="392033"/>
    <lineage>
        <taxon>Eukaryota</taxon>
        <taxon>Metazoa</taxon>
        <taxon>Spiralia</taxon>
        <taxon>Gnathifera</taxon>
        <taxon>Rotifera</taxon>
        <taxon>Eurotatoria</taxon>
        <taxon>Bdelloidea</taxon>
        <taxon>Philodinida</taxon>
        <taxon>Philodinidae</taxon>
        <taxon>Rotaria</taxon>
    </lineage>
</organism>
<dbReference type="InterPro" id="IPR026050">
    <property type="entry name" value="C1GALT1/C1GALT1_chp1"/>
</dbReference>
<evidence type="ECO:0000313" key="19">
    <source>
        <dbReference type="Proteomes" id="UP000663870"/>
    </source>
</evidence>
<comment type="pathway">
    <text evidence="2">Protein modification; protein glycosylation.</text>
</comment>
<gene>
    <name evidence="18" type="ORF">JBS370_LOCUS1506</name>
    <name evidence="16" type="ORF">JXQ802_LOCUS22276</name>
    <name evidence="17" type="ORF">JXQ802_LOCUS22392</name>
    <name evidence="14" type="ORF">PYM288_LOCUS1605</name>
    <name evidence="15" type="ORF">ZHD862_LOCUS12824</name>
</gene>
<keyword evidence="19" id="KW-1185">Reference proteome</keyword>
<keyword evidence="7 12" id="KW-0812">Transmembrane</keyword>
<comment type="similarity">
    <text evidence="3">Belongs to the glycosyltransferase 31 family. Beta3-Gal-T subfamily.</text>
</comment>
<evidence type="ECO:0000256" key="11">
    <source>
        <dbReference type="ARBA" id="ARBA00023136"/>
    </source>
</evidence>
<evidence type="ECO:0000313" key="16">
    <source>
        <dbReference type="EMBL" id="CAF1161325.1"/>
    </source>
</evidence>
<dbReference type="PANTHER" id="PTHR23033">
    <property type="entry name" value="BETA1,3-GALACTOSYLTRANSFERASE"/>
    <property type="match status" value="1"/>
</dbReference>
<evidence type="ECO:0000313" key="17">
    <source>
        <dbReference type="EMBL" id="CAF1163564.1"/>
    </source>
</evidence>
<comment type="subcellular location">
    <subcellularLocation>
        <location evidence="1">Membrane</location>
        <topology evidence="1">Single-pass type II membrane protein</topology>
    </subcellularLocation>
</comment>
<accession>A0A814TRQ1</accession>
<dbReference type="Proteomes" id="UP000663864">
    <property type="component" value="Unassembled WGS sequence"/>
</dbReference>
<evidence type="ECO:0000313" key="15">
    <source>
        <dbReference type="EMBL" id="CAF1006812.1"/>
    </source>
</evidence>
<dbReference type="EMBL" id="CAJOBD010000051">
    <property type="protein sequence ID" value="CAF3554228.1"/>
    <property type="molecule type" value="Genomic_DNA"/>
</dbReference>
<dbReference type="InterPro" id="IPR003378">
    <property type="entry name" value="Fringe-like_glycosylTrfase"/>
</dbReference>
<evidence type="ECO:0000256" key="7">
    <source>
        <dbReference type="ARBA" id="ARBA00022692"/>
    </source>
</evidence>
<keyword evidence="5" id="KW-0328">Glycosyltransferase</keyword>
<dbReference type="Proteomes" id="UP000663870">
    <property type="component" value="Unassembled WGS sequence"/>
</dbReference>
<evidence type="ECO:0000313" key="14">
    <source>
        <dbReference type="EMBL" id="CAF0741872.1"/>
    </source>
</evidence>